<organism evidence="1 2">
    <name type="scientific">Pedobacter miscanthi</name>
    <dbReference type="NCBI Taxonomy" id="2259170"/>
    <lineage>
        <taxon>Bacteria</taxon>
        <taxon>Pseudomonadati</taxon>
        <taxon>Bacteroidota</taxon>
        <taxon>Sphingobacteriia</taxon>
        <taxon>Sphingobacteriales</taxon>
        <taxon>Sphingobacteriaceae</taxon>
        <taxon>Pedobacter</taxon>
    </lineage>
</organism>
<dbReference type="EMBL" id="QNQU01000043">
    <property type="protein sequence ID" value="RBQ02305.1"/>
    <property type="molecule type" value="Genomic_DNA"/>
</dbReference>
<gene>
    <name evidence="1" type="ORF">DRW42_27315</name>
</gene>
<dbReference type="Proteomes" id="UP000252081">
    <property type="component" value="Unassembled WGS sequence"/>
</dbReference>
<comment type="caution">
    <text evidence="1">The sequence shown here is derived from an EMBL/GenBank/DDBJ whole genome shotgun (WGS) entry which is preliminary data.</text>
</comment>
<proteinExistence type="predicted"/>
<evidence type="ECO:0000313" key="1">
    <source>
        <dbReference type="EMBL" id="RBQ02305.1"/>
    </source>
</evidence>
<dbReference type="AlphaFoldDB" id="A0A366KKX0"/>
<evidence type="ECO:0000313" key="2">
    <source>
        <dbReference type="Proteomes" id="UP000252081"/>
    </source>
</evidence>
<sequence length="70" mass="7918">MVGRFQTNFDLVPPMAAGFQSYFDCAPPMVGRFQSNFDLMPPMVGSFQSKNQNISIMLQHLRNISTYALI</sequence>
<keyword evidence="2" id="KW-1185">Reference proteome</keyword>
<protein>
    <submittedName>
        <fullName evidence="1">Uncharacterized protein</fullName>
    </submittedName>
</protein>
<reference evidence="1 2" key="1">
    <citation type="submission" date="2018-07" db="EMBL/GenBank/DDBJ databases">
        <title>A draft genome of a endophytic bacteria, a new species of Pedobacter.</title>
        <authorList>
            <person name="Zhang Z.D."/>
            <person name="Chen Z.J."/>
        </authorList>
    </citation>
    <scope>NUCLEOTIDE SEQUENCE [LARGE SCALE GENOMIC DNA]</scope>
    <source>
        <strain evidence="1 2">RS10</strain>
    </source>
</reference>
<name>A0A366KKX0_9SPHI</name>
<accession>A0A366KKX0</accession>